<name>A0A1X7BV13_9RHOB</name>
<evidence type="ECO:0000256" key="3">
    <source>
        <dbReference type="ARBA" id="ARBA00023002"/>
    </source>
</evidence>
<dbReference type="PROSITE" id="PS00083">
    <property type="entry name" value="INTRADIOL_DIOXYGENAS"/>
    <property type="match status" value="1"/>
</dbReference>
<proteinExistence type="inferred from homology"/>
<reference evidence="5 6" key="1">
    <citation type="submission" date="2017-03" db="EMBL/GenBank/DDBJ databases">
        <authorList>
            <person name="Afonso C.L."/>
            <person name="Miller P.J."/>
            <person name="Scott M.A."/>
            <person name="Spackman E."/>
            <person name="Goraichik I."/>
            <person name="Dimitrov K.M."/>
            <person name="Suarez D.L."/>
            <person name="Swayne D.E."/>
        </authorList>
    </citation>
    <scope>NUCLEOTIDE SEQUENCE [LARGE SCALE GENOMIC DNA]</scope>
    <source>
        <strain evidence="5 6">CECT 7745</strain>
    </source>
</reference>
<sequence length="208" mass="22940">MKKHEKFRRSLLGGIAGLMGTSTLGSKAAAAVLTPNATEGPYYPTPTMRTSDIDNDLIKIRGLVEEAGGEVFTLRGTITSSDGQPLSGHRIEIWQCDMDGNYMHPRDRRSVNFDQAFQGFGHDVTDDGGNYVFRTIKPTIYPGRTPHIHVKVFDGNRELLTTQFYIKGDPNNARDGLFNRMSKVKANAVSMEFVQGETGTEATINIVV</sequence>
<evidence type="ECO:0000256" key="1">
    <source>
        <dbReference type="ARBA" id="ARBA00007825"/>
    </source>
</evidence>
<comment type="similarity">
    <text evidence="1">Belongs to the intradiol ring-cleavage dioxygenase family.</text>
</comment>
<keyword evidence="2 5" id="KW-0223">Dioxygenase</keyword>
<dbReference type="InterPro" id="IPR006311">
    <property type="entry name" value="TAT_signal"/>
</dbReference>
<dbReference type="Proteomes" id="UP000193224">
    <property type="component" value="Unassembled WGS sequence"/>
</dbReference>
<dbReference type="GO" id="GO:0008199">
    <property type="term" value="F:ferric iron binding"/>
    <property type="evidence" value="ECO:0007669"/>
    <property type="project" value="InterPro"/>
</dbReference>
<evidence type="ECO:0000313" key="5">
    <source>
        <dbReference type="EMBL" id="SMC13433.1"/>
    </source>
</evidence>
<gene>
    <name evidence="5" type="primary">pcaH</name>
    <name evidence="5" type="ORF">ROA7745_03281</name>
</gene>
<protein>
    <submittedName>
        <fullName evidence="5">Protocatechuate 3,4-dioxygenase beta chain</fullName>
        <ecNumber evidence="5">1.13.11.3</ecNumber>
    </submittedName>
</protein>
<dbReference type="Pfam" id="PF00775">
    <property type="entry name" value="Dioxygenase_C"/>
    <property type="match status" value="1"/>
</dbReference>
<dbReference type="RefSeq" id="WP_085801370.1">
    <property type="nucleotide sequence ID" value="NZ_FWXB01000013.1"/>
</dbReference>
<accession>A0A1X7BV13</accession>
<dbReference type="InterPro" id="IPR015889">
    <property type="entry name" value="Intradiol_dOase_core"/>
</dbReference>
<evidence type="ECO:0000259" key="4">
    <source>
        <dbReference type="PROSITE" id="PS00083"/>
    </source>
</evidence>
<dbReference type="Gene3D" id="2.60.130.10">
    <property type="entry name" value="Aromatic compound dioxygenase"/>
    <property type="match status" value="1"/>
</dbReference>
<dbReference type="EMBL" id="FWXB01000013">
    <property type="protein sequence ID" value="SMC13433.1"/>
    <property type="molecule type" value="Genomic_DNA"/>
</dbReference>
<evidence type="ECO:0000313" key="6">
    <source>
        <dbReference type="Proteomes" id="UP000193224"/>
    </source>
</evidence>
<dbReference type="InterPro" id="IPR000627">
    <property type="entry name" value="Intradiol_dOase_C"/>
</dbReference>
<feature type="domain" description="Intradiol ring-cleavage dioxygenases" evidence="4">
    <location>
        <begin position="74"/>
        <end position="102"/>
    </location>
</feature>
<dbReference type="PANTHER" id="PTHR33711">
    <property type="entry name" value="DIOXYGENASE, PUTATIVE (AFU_ORTHOLOGUE AFUA_2G02910)-RELATED"/>
    <property type="match status" value="1"/>
</dbReference>
<dbReference type="InterPro" id="IPR050770">
    <property type="entry name" value="Intradiol_RC_Dioxygenase"/>
</dbReference>
<organism evidence="5 6">
    <name type="scientific">Roseovarius aestuarii</name>
    <dbReference type="NCBI Taxonomy" id="475083"/>
    <lineage>
        <taxon>Bacteria</taxon>
        <taxon>Pseudomonadati</taxon>
        <taxon>Pseudomonadota</taxon>
        <taxon>Alphaproteobacteria</taxon>
        <taxon>Rhodobacterales</taxon>
        <taxon>Roseobacteraceae</taxon>
        <taxon>Roseovarius</taxon>
    </lineage>
</organism>
<dbReference type="EC" id="1.13.11.3" evidence="5"/>
<dbReference type="SUPFAM" id="SSF49482">
    <property type="entry name" value="Aromatic compound dioxygenase"/>
    <property type="match status" value="1"/>
</dbReference>
<dbReference type="PROSITE" id="PS51318">
    <property type="entry name" value="TAT"/>
    <property type="match status" value="1"/>
</dbReference>
<dbReference type="GO" id="GO:0018578">
    <property type="term" value="F:protocatechuate 3,4-dioxygenase activity"/>
    <property type="evidence" value="ECO:0007669"/>
    <property type="project" value="UniProtKB-EC"/>
</dbReference>
<keyword evidence="6" id="KW-1185">Reference proteome</keyword>
<dbReference type="AlphaFoldDB" id="A0A1X7BV13"/>
<evidence type="ECO:0000256" key="2">
    <source>
        <dbReference type="ARBA" id="ARBA00022964"/>
    </source>
</evidence>
<dbReference type="PANTHER" id="PTHR33711:SF9">
    <property type="entry name" value="PROTOCATECHUATE 3,4-DIOXYGENASE ALPHA CHAIN"/>
    <property type="match status" value="1"/>
</dbReference>
<dbReference type="OrthoDB" id="9805815at2"/>
<keyword evidence="3 5" id="KW-0560">Oxidoreductase</keyword>